<dbReference type="EMBL" id="KI914013">
    <property type="protein sequence ID" value="ETV91165.1"/>
    <property type="molecule type" value="Genomic_DNA"/>
</dbReference>
<feature type="compositionally biased region" description="Low complexity" evidence="2">
    <location>
        <begin position="1"/>
        <end position="16"/>
    </location>
</feature>
<feature type="region of interest" description="Disordered" evidence="2">
    <location>
        <begin position="383"/>
        <end position="417"/>
    </location>
</feature>
<name>A0A024TAX5_9STRA</name>
<feature type="compositionally biased region" description="Low complexity" evidence="2">
    <location>
        <begin position="115"/>
        <end position="136"/>
    </location>
</feature>
<evidence type="ECO:0000313" key="3">
    <source>
        <dbReference type="EMBL" id="ETV91164.1"/>
    </source>
</evidence>
<feature type="region of interest" description="Disordered" evidence="2">
    <location>
        <begin position="1"/>
        <end position="59"/>
    </location>
</feature>
<dbReference type="GeneID" id="20091224"/>
<feature type="region of interest" description="Disordered" evidence="2">
    <location>
        <begin position="97"/>
        <end position="212"/>
    </location>
</feature>
<accession>A0A024TAX5</accession>
<feature type="compositionally biased region" description="Basic and acidic residues" evidence="2">
    <location>
        <begin position="202"/>
        <end position="212"/>
    </location>
</feature>
<protein>
    <recommendedName>
        <fullName evidence="4">CCDC66 domain-containing protein</fullName>
    </recommendedName>
</protein>
<evidence type="ECO:0008006" key="4">
    <source>
        <dbReference type="Google" id="ProtNLM"/>
    </source>
</evidence>
<feature type="compositionally biased region" description="Low complexity" evidence="2">
    <location>
        <begin position="36"/>
        <end position="46"/>
    </location>
</feature>
<evidence type="ECO:0000256" key="1">
    <source>
        <dbReference type="SAM" id="Coils"/>
    </source>
</evidence>
<feature type="region of interest" description="Disordered" evidence="2">
    <location>
        <begin position="301"/>
        <end position="338"/>
    </location>
</feature>
<dbReference type="RefSeq" id="XP_008880195.1">
    <property type="nucleotide sequence ID" value="XM_008881973.1"/>
</dbReference>
<feature type="compositionally biased region" description="Polar residues" evidence="2">
    <location>
        <begin position="155"/>
        <end position="169"/>
    </location>
</feature>
<dbReference type="OrthoDB" id="77383at2759"/>
<proteinExistence type="predicted"/>
<gene>
    <name evidence="3" type="ORF">H310_14174</name>
</gene>
<dbReference type="RefSeq" id="XP_008880197.1">
    <property type="nucleotide sequence ID" value="XM_008881975.1"/>
</dbReference>
<dbReference type="VEuPathDB" id="FungiDB:H310_14174"/>
<keyword evidence="1" id="KW-0175">Coiled coil</keyword>
<dbReference type="EMBL" id="KI914013">
    <property type="protein sequence ID" value="ETV91164.1"/>
    <property type="molecule type" value="Genomic_DNA"/>
</dbReference>
<evidence type="ECO:0000256" key="2">
    <source>
        <dbReference type="SAM" id="MobiDB-lite"/>
    </source>
</evidence>
<feature type="coiled-coil region" evidence="1">
    <location>
        <begin position="220"/>
        <end position="256"/>
    </location>
</feature>
<organism evidence="3">
    <name type="scientific">Aphanomyces invadans</name>
    <dbReference type="NCBI Taxonomy" id="157072"/>
    <lineage>
        <taxon>Eukaryota</taxon>
        <taxon>Sar</taxon>
        <taxon>Stramenopiles</taxon>
        <taxon>Oomycota</taxon>
        <taxon>Saprolegniomycetes</taxon>
        <taxon>Saprolegniales</taxon>
        <taxon>Verrucalvaceae</taxon>
        <taxon>Aphanomyces</taxon>
    </lineage>
</organism>
<feature type="compositionally biased region" description="Polar residues" evidence="2">
    <location>
        <begin position="301"/>
        <end position="313"/>
    </location>
</feature>
<feature type="compositionally biased region" description="Polar residues" evidence="2">
    <location>
        <begin position="47"/>
        <end position="59"/>
    </location>
</feature>
<feature type="compositionally biased region" description="Low complexity" evidence="2">
    <location>
        <begin position="183"/>
        <end position="200"/>
    </location>
</feature>
<reference evidence="3" key="1">
    <citation type="submission" date="2013-12" db="EMBL/GenBank/DDBJ databases">
        <title>The Genome Sequence of Aphanomyces invadans NJM9701.</title>
        <authorList>
            <consortium name="The Broad Institute Genomics Platform"/>
            <person name="Russ C."/>
            <person name="Tyler B."/>
            <person name="van West P."/>
            <person name="Dieguez-Uribeondo J."/>
            <person name="Young S.K."/>
            <person name="Zeng Q."/>
            <person name="Gargeya S."/>
            <person name="Fitzgerald M."/>
            <person name="Abouelleil A."/>
            <person name="Alvarado L."/>
            <person name="Chapman S.B."/>
            <person name="Gainer-Dewar J."/>
            <person name="Goldberg J."/>
            <person name="Griggs A."/>
            <person name="Gujja S."/>
            <person name="Hansen M."/>
            <person name="Howarth C."/>
            <person name="Imamovic A."/>
            <person name="Ireland A."/>
            <person name="Larimer J."/>
            <person name="McCowan C."/>
            <person name="Murphy C."/>
            <person name="Pearson M."/>
            <person name="Poon T.W."/>
            <person name="Priest M."/>
            <person name="Roberts A."/>
            <person name="Saif S."/>
            <person name="Shea T."/>
            <person name="Sykes S."/>
            <person name="Wortman J."/>
            <person name="Nusbaum C."/>
            <person name="Birren B."/>
        </authorList>
    </citation>
    <scope>NUCLEOTIDE SEQUENCE [LARGE SCALE GENOMIC DNA]</scope>
    <source>
        <strain evidence="3">NJM9701</strain>
    </source>
</reference>
<feature type="compositionally biased region" description="Polar residues" evidence="2">
    <location>
        <begin position="321"/>
        <end position="336"/>
    </location>
</feature>
<feature type="compositionally biased region" description="Basic and acidic residues" evidence="2">
    <location>
        <begin position="19"/>
        <end position="29"/>
    </location>
</feature>
<feature type="compositionally biased region" description="Basic and acidic residues" evidence="2">
    <location>
        <begin position="97"/>
        <end position="114"/>
    </location>
</feature>
<sequence>MAGEGSSSWPAGWSSSLEEDPRSTRRSREGEDDVLTRSTSPSRRSSANTILSRPSTSTADILSMRRFQLHEPDEKVLHQQRQQEKQRWRQLLDEQIQEKARRKAKEEEEKRIAEEAQAQLERQQQRQQHLRAQQKLGHVASLPNPPKQQQQQQQRYVSSGGSTNGLSIYTSPTVGVSPPPVPFSSRVVPSPTSSSSSRGISSRHETNNSHDVLHEVQGLLSELRYERAQMQVERQQMQLEREAMMLERVKLDHERELLARDRAAFEASKAFVRPTIHTTTPSSVGSTTRRPPWTDFDVLSPTSGGHQSVSPTFSPYRDTKAASQRENARPSFQSNLEDGYSSKRRFNYMEEDSNPMEQSLVGISEFVALASVDENNHNRRVIKSSGRYNWEREDTAHPPTTSRKQPPMADNAALGSPSAASKLFEVKVLVD</sequence>
<dbReference type="AlphaFoldDB" id="A0A024TAX5"/>